<dbReference type="Gene3D" id="3.40.50.150">
    <property type="entry name" value="Vaccinia Virus protein VP39"/>
    <property type="match status" value="1"/>
</dbReference>
<name>A0A4R6R7H9_9HYPH</name>
<comment type="caution">
    <text evidence="6">The sequence shown here is derived from an EMBL/GenBank/DDBJ whole genome shotgun (WGS) entry which is preliminary data.</text>
</comment>
<dbReference type="CDD" id="cd02440">
    <property type="entry name" value="AdoMet_MTases"/>
    <property type="match status" value="1"/>
</dbReference>
<protein>
    <submittedName>
        <fullName evidence="6">23S rRNA (Cytosine1962-C5)-methyltransferase</fullName>
    </submittedName>
</protein>
<evidence type="ECO:0000256" key="2">
    <source>
        <dbReference type="ARBA" id="ARBA00022679"/>
    </source>
</evidence>
<evidence type="ECO:0000256" key="3">
    <source>
        <dbReference type="ARBA" id="ARBA00022691"/>
    </source>
</evidence>
<feature type="domain" description="S-adenosylmethionine-dependent methyltransferase" evidence="5">
    <location>
        <begin position="151"/>
        <end position="322"/>
    </location>
</feature>
<evidence type="ECO:0000313" key="7">
    <source>
        <dbReference type="Proteomes" id="UP000294547"/>
    </source>
</evidence>
<proteinExistence type="predicted"/>
<dbReference type="SUPFAM" id="SSF53335">
    <property type="entry name" value="S-adenosyl-L-methionine-dependent methyltransferases"/>
    <property type="match status" value="1"/>
</dbReference>
<reference evidence="6 7" key="1">
    <citation type="submission" date="2019-03" db="EMBL/GenBank/DDBJ databases">
        <title>Genomic Encyclopedia of Type Strains, Phase IV (KMG-IV): sequencing the most valuable type-strain genomes for metagenomic binning, comparative biology and taxonomic classification.</title>
        <authorList>
            <person name="Goeker M."/>
        </authorList>
    </citation>
    <scope>NUCLEOTIDE SEQUENCE [LARGE SCALE GENOMIC DNA]</scope>
    <source>
        <strain evidence="6 7">DSM 102969</strain>
    </source>
</reference>
<accession>A0A4R6R7H9</accession>
<keyword evidence="2 6" id="KW-0808">Transferase</keyword>
<keyword evidence="7" id="KW-1185">Reference proteome</keyword>
<dbReference type="PANTHER" id="PTHR43042">
    <property type="entry name" value="SAM-DEPENDENT METHYLTRANSFERASE"/>
    <property type="match status" value="1"/>
</dbReference>
<dbReference type="InterPro" id="IPR019614">
    <property type="entry name" value="SAM-dep_methyl-trfase"/>
</dbReference>
<organism evidence="6 7">
    <name type="scientific">Oharaeibacter diazotrophicus</name>
    <dbReference type="NCBI Taxonomy" id="1920512"/>
    <lineage>
        <taxon>Bacteria</taxon>
        <taxon>Pseudomonadati</taxon>
        <taxon>Pseudomonadota</taxon>
        <taxon>Alphaproteobacteria</taxon>
        <taxon>Hyphomicrobiales</taxon>
        <taxon>Pleomorphomonadaceae</taxon>
        <taxon>Oharaeibacter</taxon>
    </lineage>
</organism>
<dbReference type="Pfam" id="PF10672">
    <property type="entry name" value="Methyltrans_SAM"/>
    <property type="match status" value="1"/>
</dbReference>
<sequence length="372" mass="40647">MVKTQRPNGPKDGRPRRPEPCPAPTGERAAPRRDEPRRDDSRREEPRGPARPSAAPKPARPVPLPLGARRVRETVGTILASDGWDDYALLDMGAGEKLERYGALTVVRPEPQAMGPRRLAPAVWEAAGAAFTGDVDEEGPGRWKTAPGIGETWEMAVLGVPFVCRLTSFRHVGVFPEQVEHWRWMAERIADRPRPARILNLFGYTGLASLVAARAGAEVTHVDASKKAVAWGRENQALAGLDAAPIRWIVDDAVKFCEREVRRGRLYDGILLDPPRFGRGPDGEVWNLTDDLPHMLDLVRAILAPGPSFAILTAYAIRASFLSIHELAADLLGDRPGRLESGELALRETGLPGTAGRLLSTSMFARFQGDPA</sequence>
<dbReference type="Gene3D" id="2.60.40.1180">
    <property type="entry name" value="Golgi alpha-mannosidase II"/>
    <property type="match status" value="1"/>
</dbReference>
<dbReference type="OrthoDB" id="9805492at2"/>
<feature type="compositionally biased region" description="Basic and acidic residues" evidence="4">
    <location>
        <begin position="29"/>
        <end position="48"/>
    </location>
</feature>
<dbReference type="GO" id="GO:0032259">
    <property type="term" value="P:methylation"/>
    <property type="evidence" value="ECO:0007669"/>
    <property type="project" value="UniProtKB-KW"/>
</dbReference>
<dbReference type="AlphaFoldDB" id="A0A4R6R7H9"/>
<gene>
    <name evidence="6" type="ORF">EDD54_4387</name>
</gene>
<feature type="compositionally biased region" description="Basic and acidic residues" evidence="4">
    <location>
        <begin position="9"/>
        <end position="19"/>
    </location>
</feature>
<evidence type="ECO:0000256" key="1">
    <source>
        <dbReference type="ARBA" id="ARBA00022603"/>
    </source>
</evidence>
<dbReference type="RefSeq" id="WP_126540692.1">
    <property type="nucleotide sequence ID" value="NZ_BSPM01000002.1"/>
</dbReference>
<keyword evidence="1 6" id="KW-0489">Methyltransferase</keyword>
<evidence type="ECO:0000256" key="4">
    <source>
        <dbReference type="SAM" id="MobiDB-lite"/>
    </source>
</evidence>
<dbReference type="GO" id="GO:0008168">
    <property type="term" value="F:methyltransferase activity"/>
    <property type="evidence" value="ECO:0007669"/>
    <property type="project" value="UniProtKB-KW"/>
</dbReference>
<dbReference type="Proteomes" id="UP000294547">
    <property type="component" value="Unassembled WGS sequence"/>
</dbReference>
<dbReference type="PANTHER" id="PTHR43042:SF2">
    <property type="entry name" value="SAM-DEPENDENT METHYLTRANSFERASE"/>
    <property type="match status" value="1"/>
</dbReference>
<dbReference type="InterPro" id="IPR029063">
    <property type="entry name" value="SAM-dependent_MTases_sf"/>
</dbReference>
<evidence type="ECO:0000259" key="5">
    <source>
        <dbReference type="Pfam" id="PF10672"/>
    </source>
</evidence>
<evidence type="ECO:0000313" key="6">
    <source>
        <dbReference type="EMBL" id="TDP81517.1"/>
    </source>
</evidence>
<dbReference type="InterPro" id="IPR013780">
    <property type="entry name" value="Glyco_hydro_b"/>
</dbReference>
<keyword evidence="3" id="KW-0949">S-adenosyl-L-methionine</keyword>
<dbReference type="EMBL" id="SNXY01000012">
    <property type="protein sequence ID" value="TDP81517.1"/>
    <property type="molecule type" value="Genomic_DNA"/>
</dbReference>
<feature type="region of interest" description="Disordered" evidence="4">
    <location>
        <begin position="1"/>
        <end position="68"/>
    </location>
</feature>